<reference evidence="1" key="1">
    <citation type="submission" date="2015-07" db="EMBL/GenBank/DDBJ databases">
        <title>MeaNS - Measles Nucleotide Surveillance Program.</title>
        <authorList>
            <person name="Tran T."/>
            <person name="Druce J."/>
        </authorList>
    </citation>
    <scope>NUCLEOTIDE SEQUENCE</scope>
    <source>
        <strain evidence="1">UCB-OBI-ISO-001</strain>
        <tissue evidence="1">Gonad</tissue>
    </source>
</reference>
<name>A0A0L8FJ11_OCTBM</name>
<proteinExistence type="predicted"/>
<evidence type="ECO:0000313" key="1">
    <source>
        <dbReference type="EMBL" id="KOF63879.1"/>
    </source>
</evidence>
<feature type="non-terminal residue" evidence="1">
    <location>
        <position position="1"/>
    </location>
</feature>
<organism evidence="1">
    <name type="scientific">Octopus bimaculoides</name>
    <name type="common">California two-spotted octopus</name>
    <dbReference type="NCBI Taxonomy" id="37653"/>
    <lineage>
        <taxon>Eukaryota</taxon>
        <taxon>Metazoa</taxon>
        <taxon>Spiralia</taxon>
        <taxon>Lophotrochozoa</taxon>
        <taxon>Mollusca</taxon>
        <taxon>Cephalopoda</taxon>
        <taxon>Coleoidea</taxon>
        <taxon>Octopodiformes</taxon>
        <taxon>Octopoda</taxon>
        <taxon>Incirrata</taxon>
        <taxon>Octopodidae</taxon>
        <taxon>Octopus</taxon>
    </lineage>
</organism>
<dbReference type="AlphaFoldDB" id="A0A0L8FJ11"/>
<sequence length="132" mass="15214">FVDMEKVFHRVPQSLIWQPMWKLGIDEWLAKAVQALYRDAVILQAITEEFKEGYPWELFYADDLSPIAESLSELEIKFQAWKQGLELKGLRVNLAETKVLVCRKAEKSQTPSSSWPCSICRKGVGRHSIKCT</sequence>
<dbReference type="EMBL" id="KQ430627">
    <property type="protein sequence ID" value="KOF63879.1"/>
    <property type="molecule type" value="Genomic_DNA"/>
</dbReference>
<accession>A0A0L8FJ11</accession>
<protein>
    <recommendedName>
        <fullName evidence="2">Reverse transcriptase domain-containing protein</fullName>
    </recommendedName>
</protein>
<evidence type="ECO:0008006" key="2">
    <source>
        <dbReference type="Google" id="ProtNLM"/>
    </source>
</evidence>
<gene>
    <name evidence="1" type="ORF">OCBIM_22018285mg</name>
</gene>
<dbReference type="OrthoDB" id="6131361at2759"/>